<protein>
    <submittedName>
        <fullName evidence="2">Uncharacterized protein</fullName>
    </submittedName>
</protein>
<keyword evidence="3" id="KW-1185">Reference proteome</keyword>
<comment type="caution">
    <text evidence="2">The sequence shown here is derived from an EMBL/GenBank/DDBJ whole genome shotgun (WGS) entry which is preliminary data.</text>
</comment>
<name>A0ABW2F2A9_9GAMM</name>
<proteinExistence type="predicted"/>
<feature type="region of interest" description="Disordered" evidence="1">
    <location>
        <begin position="98"/>
        <end position="149"/>
    </location>
</feature>
<evidence type="ECO:0000256" key="1">
    <source>
        <dbReference type="SAM" id="MobiDB-lite"/>
    </source>
</evidence>
<gene>
    <name evidence="2" type="ORF">ACFQH5_13720</name>
</gene>
<evidence type="ECO:0000313" key="3">
    <source>
        <dbReference type="Proteomes" id="UP001596411"/>
    </source>
</evidence>
<organism evidence="2 3">
    <name type="scientific">Halomonas salifodinae</name>
    <dbReference type="NCBI Taxonomy" id="438745"/>
    <lineage>
        <taxon>Bacteria</taxon>
        <taxon>Pseudomonadati</taxon>
        <taxon>Pseudomonadota</taxon>
        <taxon>Gammaproteobacteria</taxon>
        <taxon>Oceanospirillales</taxon>
        <taxon>Halomonadaceae</taxon>
        <taxon>Halomonas</taxon>
    </lineage>
</organism>
<dbReference type="EMBL" id="JBHSZP010000028">
    <property type="protein sequence ID" value="MFC7090611.1"/>
    <property type="molecule type" value="Genomic_DNA"/>
</dbReference>
<evidence type="ECO:0000313" key="2">
    <source>
        <dbReference type="EMBL" id="MFC7090611.1"/>
    </source>
</evidence>
<dbReference type="Proteomes" id="UP001596411">
    <property type="component" value="Unassembled WGS sequence"/>
</dbReference>
<feature type="compositionally biased region" description="Pro residues" evidence="1">
    <location>
        <begin position="112"/>
        <end position="122"/>
    </location>
</feature>
<reference evidence="3" key="1">
    <citation type="journal article" date="2019" name="Int. J. Syst. Evol. Microbiol.">
        <title>The Global Catalogue of Microorganisms (GCM) 10K type strain sequencing project: providing services to taxonomists for standard genome sequencing and annotation.</title>
        <authorList>
            <consortium name="The Broad Institute Genomics Platform"/>
            <consortium name="The Broad Institute Genome Sequencing Center for Infectious Disease"/>
            <person name="Wu L."/>
            <person name="Ma J."/>
        </authorList>
    </citation>
    <scope>NUCLEOTIDE SEQUENCE [LARGE SCALE GENOMIC DNA]</scope>
    <source>
        <strain evidence="3">CGMCC 1.13666</strain>
    </source>
</reference>
<sequence>MKIHLEFDLTPAEFRQALGLPDVEAYHQAVLERIQQQMEAGVEGYDPLSLLQPFLDNPLMPEAFKHAFQGQKAGTTQGSGWEQGMAGFGHYQQMLMEMLRKAATQAGSGPSPSEPSPEPPPGNDDAPQGGDDKAPKGSASASSARRRQG</sequence>
<dbReference type="RefSeq" id="WP_346063492.1">
    <property type="nucleotide sequence ID" value="NZ_BAAADR010000017.1"/>
</dbReference>
<accession>A0ABW2F2A9</accession>